<feature type="domain" description="Disease resistance protein winged helix" evidence="9">
    <location>
        <begin position="459"/>
        <end position="530"/>
    </location>
</feature>
<accession>A0A8J5SI45</accession>
<feature type="domain" description="Disease resistance N-terminal" evidence="8">
    <location>
        <begin position="13"/>
        <end position="94"/>
    </location>
</feature>
<sequence>MEGAIFSVTEGTVRSLLCKLGSLLSQETWFVQGIHGDIQYIKDELESMNAFLRNLTVLEDHDNQVRIWMKQVREIAYDAEDCIDQFTHHLGESSGIGFLHRFIYIIGKLGCRRRIAMQLQQLKARAQDVSDRRSRYGVVLKKPALQGAGTRPTKHASRHLDPQLHALFTEEAQLVGIDGPRDELVRLLMEEEPRQRVLAIIGFGGLGKTTLARMVSENPMVKGADFQCCPLFIVSQTFNIRTLFQYMIRELILRPNKAMAVAGGKHDYIMEGSFDKMERWEVEVLADKLRQYLQDKRYIVIFDDIWTISAWESIKCALPDNNKGSRIIVTTRNEDVANTCCSRPQDKIYKMQRLPDAISRELFFKRIFGCAGTSSNNELEEVSNSILKKCGGLPLAIVSIGSLLASKTNRTKDEWQKICDNLGSELDTNPTLEVAKQVLTLSYNDLPYHLKACFLYLSIFPENYVIRRGPLVRRWIAEGFVSQRHGLSMEEVAESYFNEFVARSIVQPVRTDWNGKVRSCRVHDIMLEVIISKSLDENFASLLCNNGDTLVSHDKIRRLSIHSSHSLVQRTRGSVSHVRSFTMSPSVEEVPMFFPQMRLLRLLDMQGSSCLSNKTLKCICKFSQLKYLTLRKTNVSKLPRELGNLKHLETLDIRATLIKKLPASASNLVCLKHLLVGHKVQLTRTTGVKYFRPDSGLVMTSGMLKNMMDLRSLAHVEVKEQSSVLREIGQLHKLRKLNVLFRGVEENWEAFRESLGKLTGCLRSLSIHIRKEKEHNSSLDSLSFIESPPLFITALNLTGKLTKLPPWISSLRNVIKVTLRNTGLHAEAIGILGNLPNLLCLKLYRWSYADDRITFPRGKFMRVNLLIIDNLESIEKVHFEEGSVPDLERLTLSFQREPKDGISGLENLLKLKEIEFFGHIILSLVTKVASCMKAHPNHPRVIGDKWNIVTEYT</sequence>
<dbReference type="AlphaFoldDB" id="A0A8J5SI45"/>
<feature type="domain" description="NB-ARC" evidence="7">
    <location>
        <begin position="182"/>
        <end position="363"/>
    </location>
</feature>
<dbReference type="OrthoDB" id="619303at2759"/>
<evidence type="ECO:0000259" key="8">
    <source>
        <dbReference type="Pfam" id="PF18052"/>
    </source>
</evidence>
<dbReference type="GO" id="GO:0002758">
    <property type="term" value="P:innate immune response-activating signaling pathway"/>
    <property type="evidence" value="ECO:0007669"/>
    <property type="project" value="UniProtKB-ARBA"/>
</dbReference>
<gene>
    <name evidence="11" type="ORF">GUJ93_ZPchr0006g45373</name>
</gene>
<dbReference type="InterPro" id="IPR002182">
    <property type="entry name" value="NB-ARC"/>
</dbReference>
<dbReference type="GO" id="GO:0042742">
    <property type="term" value="P:defense response to bacterium"/>
    <property type="evidence" value="ECO:0007669"/>
    <property type="project" value="UniProtKB-ARBA"/>
</dbReference>
<keyword evidence="4" id="KW-0547">Nucleotide-binding</keyword>
<evidence type="ECO:0000256" key="1">
    <source>
        <dbReference type="ARBA" id="ARBA00008894"/>
    </source>
</evidence>
<dbReference type="FunFam" id="3.40.50.300:FF:001091">
    <property type="entry name" value="Probable disease resistance protein At1g61300"/>
    <property type="match status" value="1"/>
</dbReference>
<reference evidence="11" key="2">
    <citation type="submission" date="2021-02" db="EMBL/GenBank/DDBJ databases">
        <authorList>
            <person name="Kimball J.A."/>
            <person name="Haas M.W."/>
            <person name="Macchietto M."/>
            <person name="Kono T."/>
            <person name="Duquette J."/>
            <person name="Shao M."/>
        </authorList>
    </citation>
    <scope>NUCLEOTIDE SEQUENCE</scope>
    <source>
        <tissue evidence="11">Fresh leaf tissue</tissue>
    </source>
</reference>
<keyword evidence="5" id="KW-0611">Plant defense</keyword>
<evidence type="ECO:0000259" key="10">
    <source>
        <dbReference type="Pfam" id="PF23598"/>
    </source>
</evidence>
<dbReference type="Proteomes" id="UP000729402">
    <property type="component" value="Unassembled WGS sequence"/>
</dbReference>
<comment type="similarity">
    <text evidence="1">Belongs to the disease resistance NB-LRR family.</text>
</comment>
<evidence type="ECO:0000259" key="7">
    <source>
        <dbReference type="Pfam" id="PF00931"/>
    </source>
</evidence>
<protein>
    <submittedName>
        <fullName evidence="11">Uncharacterized protein</fullName>
    </submittedName>
</protein>
<dbReference type="FunFam" id="1.10.10.10:FF:000322">
    <property type="entry name" value="Probable disease resistance protein At1g63360"/>
    <property type="match status" value="1"/>
</dbReference>
<evidence type="ECO:0000313" key="11">
    <source>
        <dbReference type="EMBL" id="KAG8076796.1"/>
    </source>
</evidence>
<reference evidence="11" key="1">
    <citation type="journal article" date="2021" name="bioRxiv">
        <title>Whole Genome Assembly and Annotation of Northern Wild Rice, Zizania palustris L., Supports a Whole Genome Duplication in the Zizania Genus.</title>
        <authorList>
            <person name="Haas M."/>
            <person name="Kono T."/>
            <person name="Macchietto M."/>
            <person name="Millas R."/>
            <person name="McGilp L."/>
            <person name="Shao M."/>
            <person name="Duquette J."/>
            <person name="Hirsch C.N."/>
            <person name="Kimball J."/>
        </authorList>
    </citation>
    <scope>NUCLEOTIDE SEQUENCE</scope>
    <source>
        <tissue evidence="11">Fresh leaf tissue</tissue>
    </source>
</reference>
<evidence type="ECO:0000256" key="6">
    <source>
        <dbReference type="ARBA" id="ARBA00023054"/>
    </source>
</evidence>
<evidence type="ECO:0000313" key="12">
    <source>
        <dbReference type="Proteomes" id="UP000729402"/>
    </source>
</evidence>
<dbReference type="Pfam" id="PF00931">
    <property type="entry name" value="NB-ARC"/>
    <property type="match status" value="1"/>
</dbReference>
<keyword evidence="2" id="KW-0433">Leucine-rich repeat</keyword>
<comment type="caution">
    <text evidence="11">The sequence shown here is derived from an EMBL/GenBank/DDBJ whole genome shotgun (WGS) entry which is preliminary data.</text>
</comment>
<dbReference type="GO" id="GO:0009626">
    <property type="term" value="P:plant-type hypersensitive response"/>
    <property type="evidence" value="ECO:0007669"/>
    <property type="project" value="UniProtKB-ARBA"/>
</dbReference>
<keyword evidence="12" id="KW-1185">Reference proteome</keyword>
<dbReference type="PANTHER" id="PTHR23155">
    <property type="entry name" value="DISEASE RESISTANCE PROTEIN RP"/>
    <property type="match status" value="1"/>
</dbReference>
<dbReference type="InterPro" id="IPR058922">
    <property type="entry name" value="WHD_DRP"/>
</dbReference>
<evidence type="ECO:0000256" key="3">
    <source>
        <dbReference type="ARBA" id="ARBA00022737"/>
    </source>
</evidence>
<dbReference type="GO" id="GO:0043531">
    <property type="term" value="F:ADP binding"/>
    <property type="evidence" value="ECO:0007669"/>
    <property type="project" value="InterPro"/>
</dbReference>
<evidence type="ECO:0000256" key="4">
    <source>
        <dbReference type="ARBA" id="ARBA00022741"/>
    </source>
</evidence>
<proteinExistence type="inferred from homology"/>
<evidence type="ECO:0000256" key="5">
    <source>
        <dbReference type="ARBA" id="ARBA00022821"/>
    </source>
</evidence>
<organism evidence="11 12">
    <name type="scientific">Zizania palustris</name>
    <name type="common">Northern wild rice</name>
    <dbReference type="NCBI Taxonomy" id="103762"/>
    <lineage>
        <taxon>Eukaryota</taxon>
        <taxon>Viridiplantae</taxon>
        <taxon>Streptophyta</taxon>
        <taxon>Embryophyta</taxon>
        <taxon>Tracheophyta</taxon>
        <taxon>Spermatophyta</taxon>
        <taxon>Magnoliopsida</taxon>
        <taxon>Liliopsida</taxon>
        <taxon>Poales</taxon>
        <taxon>Poaceae</taxon>
        <taxon>BOP clade</taxon>
        <taxon>Oryzoideae</taxon>
        <taxon>Oryzeae</taxon>
        <taxon>Zizaniinae</taxon>
        <taxon>Zizania</taxon>
    </lineage>
</organism>
<dbReference type="PANTHER" id="PTHR23155:SF1205">
    <property type="entry name" value="DISEASE RESISTANCE PROTEIN RPM1"/>
    <property type="match status" value="1"/>
</dbReference>
<dbReference type="Pfam" id="PF18052">
    <property type="entry name" value="Rx_N"/>
    <property type="match status" value="1"/>
</dbReference>
<dbReference type="InterPro" id="IPR055414">
    <property type="entry name" value="LRR_R13L4/SHOC2-like"/>
</dbReference>
<dbReference type="Pfam" id="PF23559">
    <property type="entry name" value="WHD_DRP"/>
    <property type="match status" value="1"/>
</dbReference>
<dbReference type="InterPro" id="IPR041118">
    <property type="entry name" value="Rx_N"/>
</dbReference>
<dbReference type="CDD" id="cd14798">
    <property type="entry name" value="RX-CC_like"/>
    <property type="match status" value="1"/>
</dbReference>
<evidence type="ECO:0000256" key="2">
    <source>
        <dbReference type="ARBA" id="ARBA00022614"/>
    </source>
</evidence>
<dbReference type="EMBL" id="JAAALK010000283">
    <property type="protein sequence ID" value="KAG8076796.1"/>
    <property type="molecule type" value="Genomic_DNA"/>
</dbReference>
<dbReference type="InterPro" id="IPR038005">
    <property type="entry name" value="RX-like_CC"/>
</dbReference>
<name>A0A8J5SI45_ZIZPA</name>
<keyword evidence="6" id="KW-0175">Coiled coil</keyword>
<evidence type="ECO:0000259" key="9">
    <source>
        <dbReference type="Pfam" id="PF23559"/>
    </source>
</evidence>
<dbReference type="InterPro" id="IPR044974">
    <property type="entry name" value="Disease_R_plants"/>
</dbReference>
<dbReference type="Pfam" id="PF23598">
    <property type="entry name" value="LRR_14"/>
    <property type="match status" value="1"/>
</dbReference>
<feature type="domain" description="Disease resistance R13L4/SHOC-2-like LRR" evidence="10">
    <location>
        <begin position="577"/>
        <end position="940"/>
    </location>
</feature>
<keyword evidence="3" id="KW-0677">Repeat</keyword>